<keyword evidence="1" id="KW-0472">Membrane</keyword>
<name>A0A699ZHV0_HAELA</name>
<feature type="transmembrane region" description="Helical" evidence="1">
    <location>
        <begin position="246"/>
        <end position="266"/>
    </location>
</feature>
<feature type="non-terminal residue" evidence="2">
    <location>
        <position position="1"/>
    </location>
</feature>
<protein>
    <recommendedName>
        <fullName evidence="4">TRP C-terminal domain-containing protein</fullName>
    </recommendedName>
</protein>
<feature type="transmembrane region" description="Helical" evidence="1">
    <location>
        <begin position="218"/>
        <end position="240"/>
    </location>
</feature>
<reference evidence="2 3" key="1">
    <citation type="submission" date="2020-02" db="EMBL/GenBank/DDBJ databases">
        <title>Draft genome sequence of Haematococcus lacustris strain NIES-144.</title>
        <authorList>
            <person name="Morimoto D."/>
            <person name="Nakagawa S."/>
            <person name="Yoshida T."/>
            <person name="Sawayama S."/>
        </authorList>
    </citation>
    <scope>NUCLEOTIDE SEQUENCE [LARGE SCALE GENOMIC DNA]</scope>
    <source>
        <strain evidence="2 3">NIES-144</strain>
    </source>
</reference>
<keyword evidence="1" id="KW-1133">Transmembrane helix</keyword>
<evidence type="ECO:0000256" key="1">
    <source>
        <dbReference type="SAM" id="Phobius"/>
    </source>
</evidence>
<dbReference type="PANTHER" id="PTHR11319">
    <property type="entry name" value="G PROTEIN-COUPLED RECEPTOR-RELATED"/>
    <property type="match status" value="1"/>
</dbReference>
<accession>A0A699ZHV0</accession>
<keyword evidence="3" id="KW-1185">Reference proteome</keyword>
<sequence>MVPSKHPASSAVSALSWQDGSISSESSKTSKDAHSLAHLVSPIVKVRYAPLKLPKPIETIINIAMTLSTVPGSAVSMDCSLADGSGVTKAVQRTLVGLPPGKDEGSNTSVFVFFPSAVTTLFNIFSCVNGDGEDDSRLVAALALPPGTRLNLQGTWWQLDMEQRCFMGMHYKLALGLGVPGLLLIALGIPVVSAWFLALNRHRLYTDKQLKACWMFLYADYIPSCFYWESIVAISSAMVFLAVSDVGVQVSTGAIIVLLFLALQLAAEPYSNRLLNRLEMSSQGVVLTNLLLSLYLTYPATQQDQVTSMTLSMLILILNVLLVLLFIAYLLRAVHDLLLYQVRATHLLAIALDSTIEANTCSSA</sequence>
<keyword evidence="1" id="KW-0812">Transmembrane</keyword>
<proteinExistence type="predicted"/>
<evidence type="ECO:0008006" key="4">
    <source>
        <dbReference type="Google" id="ProtNLM"/>
    </source>
</evidence>
<dbReference type="EMBL" id="BLLF01001846">
    <property type="protein sequence ID" value="GFH21525.1"/>
    <property type="molecule type" value="Genomic_DNA"/>
</dbReference>
<comment type="caution">
    <text evidence="2">The sequence shown here is derived from an EMBL/GenBank/DDBJ whole genome shotgun (WGS) entry which is preliminary data.</text>
</comment>
<evidence type="ECO:0000313" key="3">
    <source>
        <dbReference type="Proteomes" id="UP000485058"/>
    </source>
</evidence>
<evidence type="ECO:0000313" key="2">
    <source>
        <dbReference type="EMBL" id="GFH21525.1"/>
    </source>
</evidence>
<dbReference type="PANTHER" id="PTHR11319:SF35">
    <property type="entry name" value="OUTER MEMBRANE PROTEIN PMPC-RELATED"/>
    <property type="match status" value="1"/>
</dbReference>
<organism evidence="2 3">
    <name type="scientific">Haematococcus lacustris</name>
    <name type="common">Green alga</name>
    <name type="synonym">Haematococcus pluvialis</name>
    <dbReference type="NCBI Taxonomy" id="44745"/>
    <lineage>
        <taxon>Eukaryota</taxon>
        <taxon>Viridiplantae</taxon>
        <taxon>Chlorophyta</taxon>
        <taxon>core chlorophytes</taxon>
        <taxon>Chlorophyceae</taxon>
        <taxon>CS clade</taxon>
        <taxon>Chlamydomonadales</taxon>
        <taxon>Haematococcaceae</taxon>
        <taxon>Haematococcus</taxon>
    </lineage>
</organism>
<feature type="transmembrane region" description="Helical" evidence="1">
    <location>
        <begin position="310"/>
        <end position="331"/>
    </location>
</feature>
<feature type="transmembrane region" description="Helical" evidence="1">
    <location>
        <begin position="278"/>
        <end position="298"/>
    </location>
</feature>
<dbReference type="AlphaFoldDB" id="A0A699ZHV0"/>
<gene>
    <name evidence="2" type="ORF">HaLaN_18848</name>
</gene>
<feature type="transmembrane region" description="Helical" evidence="1">
    <location>
        <begin position="173"/>
        <end position="197"/>
    </location>
</feature>
<dbReference type="Proteomes" id="UP000485058">
    <property type="component" value="Unassembled WGS sequence"/>
</dbReference>